<accession>A0A4U8Q862</accession>
<organism evidence="3 4">
    <name type="scientific">Robinsoniella peoriensis</name>
    <dbReference type="NCBI Taxonomy" id="180332"/>
    <lineage>
        <taxon>Bacteria</taxon>
        <taxon>Bacillati</taxon>
        <taxon>Bacillota</taxon>
        <taxon>Clostridia</taxon>
        <taxon>Lachnospirales</taxon>
        <taxon>Lachnospiraceae</taxon>
        <taxon>Robinsoniella</taxon>
    </lineage>
</organism>
<dbReference type="CDD" id="cd00093">
    <property type="entry name" value="HTH_XRE"/>
    <property type="match status" value="1"/>
</dbReference>
<dbReference type="Pfam" id="PF01381">
    <property type="entry name" value="HTH_3"/>
    <property type="match status" value="1"/>
</dbReference>
<dbReference type="Gene3D" id="1.10.260.40">
    <property type="entry name" value="lambda repressor-like DNA-binding domains"/>
    <property type="match status" value="1"/>
</dbReference>
<dbReference type="PANTHER" id="PTHR46797:SF1">
    <property type="entry name" value="METHYLPHOSPHONATE SYNTHASE"/>
    <property type="match status" value="1"/>
</dbReference>
<dbReference type="GO" id="GO:0005829">
    <property type="term" value="C:cytosol"/>
    <property type="evidence" value="ECO:0007669"/>
    <property type="project" value="TreeGrafter"/>
</dbReference>
<dbReference type="SUPFAM" id="SSF47413">
    <property type="entry name" value="lambda repressor-like DNA-binding domains"/>
    <property type="match status" value="1"/>
</dbReference>
<dbReference type="InterPro" id="IPR010982">
    <property type="entry name" value="Lambda_DNA-bd_dom_sf"/>
</dbReference>
<dbReference type="InterPro" id="IPR001387">
    <property type="entry name" value="Cro/C1-type_HTH"/>
</dbReference>
<comment type="caution">
    <text evidence="3">The sequence shown here is derived from an EMBL/GenBank/DDBJ whole genome shotgun (WGS) entry which is preliminary data.</text>
</comment>
<dbReference type="SMART" id="SM00530">
    <property type="entry name" value="HTH_XRE"/>
    <property type="match status" value="1"/>
</dbReference>
<evidence type="ECO:0000313" key="3">
    <source>
        <dbReference type="EMBL" id="TLD01135.1"/>
    </source>
</evidence>
<dbReference type="RefSeq" id="WP_047834352.1">
    <property type="nucleotide sequence ID" value="NZ_CABMJZ010000021.1"/>
</dbReference>
<proteinExistence type="predicted"/>
<dbReference type="GO" id="GO:0003677">
    <property type="term" value="F:DNA binding"/>
    <property type="evidence" value="ECO:0007669"/>
    <property type="project" value="UniProtKB-KW"/>
</dbReference>
<evidence type="ECO:0000259" key="2">
    <source>
        <dbReference type="PROSITE" id="PS50943"/>
    </source>
</evidence>
<keyword evidence="4" id="KW-1185">Reference proteome</keyword>
<dbReference type="OrthoDB" id="9805605at2"/>
<dbReference type="PROSITE" id="PS50943">
    <property type="entry name" value="HTH_CROC1"/>
    <property type="match status" value="1"/>
</dbReference>
<protein>
    <submittedName>
        <fullName evidence="3">Anaerobic benzoate catabolism transcriptional regulator</fullName>
    </submittedName>
</protein>
<keyword evidence="1" id="KW-0238">DNA-binding</keyword>
<sequence length="114" mass="12970">MTIDYTAIGRRIRAMRLTQKITQERLAEQVDISTPHLSNIERGVTHVSLPTLITIANALHTTVDNLLCDSLPEAKSFYVKELRDLLNDCDEKELRILTETLRSLKSSLQDTYGQ</sequence>
<feature type="domain" description="HTH cro/C1-type" evidence="2">
    <location>
        <begin position="12"/>
        <end position="66"/>
    </location>
</feature>
<name>A0A4U8Q862_9FIRM</name>
<dbReference type="EMBL" id="QGQD01000043">
    <property type="protein sequence ID" value="TLD01135.1"/>
    <property type="molecule type" value="Genomic_DNA"/>
</dbReference>
<dbReference type="InterPro" id="IPR050807">
    <property type="entry name" value="TransReg_Diox_bact_type"/>
</dbReference>
<evidence type="ECO:0000313" key="4">
    <source>
        <dbReference type="Proteomes" id="UP000306509"/>
    </source>
</evidence>
<evidence type="ECO:0000256" key="1">
    <source>
        <dbReference type="ARBA" id="ARBA00023125"/>
    </source>
</evidence>
<dbReference type="AlphaFoldDB" id="A0A4U8Q862"/>
<dbReference type="GO" id="GO:0003700">
    <property type="term" value="F:DNA-binding transcription factor activity"/>
    <property type="evidence" value="ECO:0007669"/>
    <property type="project" value="TreeGrafter"/>
</dbReference>
<dbReference type="STRING" id="180332.GCA_000797495_04862"/>
<dbReference type="PANTHER" id="PTHR46797">
    <property type="entry name" value="HTH-TYPE TRANSCRIPTIONAL REGULATOR"/>
    <property type="match status" value="1"/>
</dbReference>
<gene>
    <name evidence="3" type="ORF">DSM106044_01926</name>
</gene>
<dbReference type="Proteomes" id="UP000306509">
    <property type="component" value="Unassembled WGS sequence"/>
</dbReference>
<reference evidence="3 4" key="1">
    <citation type="journal article" date="2019" name="Anaerobe">
        <title>Detection of Robinsoniella peoriensis in multiple bone samples of a trauma patient.</title>
        <authorList>
            <person name="Schrottner P."/>
            <person name="Hartwich K."/>
            <person name="Bunk B."/>
            <person name="Schober I."/>
            <person name="Helbig S."/>
            <person name="Rudolph W.W."/>
            <person name="Gunzer F."/>
        </authorList>
    </citation>
    <scope>NUCLEOTIDE SEQUENCE [LARGE SCALE GENOMIC DNA]</scope>
    <source>
        <strain evidence="3 4">DSM 106044</strain>
    </source>
</reference>